<dbReference type="VEuPathDB" id="FungiDB:GGTG_08637"/>
<dbReference type="EMBL" id="GL385398">
    <property type="protein sequence ID" value="EJT74799.1"/>
    <property type="molecule type" value="Genomic_DNA"/>
</dbReference>
<evidence type="ECO:0000313" key="2">
    <source>
        <dbReference type="EMBL" id="EJT74799.1"/>
    </source>
</evidence>
<dbReference type="AlphaFoldDB" id="J3P551"/>
<sequence length="111" mass="11576">MHPVAQPEAAETALDNAATPARPRRSTRGPTPRRLPLQNPRCLAATTTLLAALLHLQESRALFLSPLPLGVPASIIPSVAAAAPVPYAEPWITGSLAPWAEGGQRARCGGC</sequence>
<evidence type="ECO:0000313" key="4">
    <source>
        <dbReference type="Proteomes" id="UP000006039"/>
    </source>
</evidence>
<feature type="region of interest" description="Disordered" evidence="1">
    <location>
        <begin position="1"/>
        <end position="38"/>
    </location>
</feature>
<proteinExistence type="predicted"/>
<dbReference type="RefSeq" id="XP_009224743.1">
    <property type="nucleotide sequence ID" value="XM_009226479.1"/>
</dbReference>
<keyword evidence="4" id="KW-1185">Reference proteome</keyword>
<protein>
    <submittedName>
        <fullName evidence="2 3">Uncharacterized protein</fullName>
    </submittedName>
</protein>
<accession>J3P551</accession>
<organism evidence="2">
    <name type="scientific">Gaeumannomyces tritici (strain R3-111a-1)</name>
    <name type="common">Wheat and barley take-all root rot fungus</name>
    <name type="synonym">Gaeumannomyces graminis var. tritici</name>
    <dbReference type="NCBI Taxonomy" id="644352"/>
    <lineage>
        <taxon>Eukaryota</taxon>
        <taxon>Fungi</taxon>
        <taxon>Dikarya</taxon>
        <taxon>Ascomycota</taxon>
        <taxon>Pezizomycotina</taxon>
        <taxon>Sordariomycetes</taxon>
        <taxon>Sordariomycetidae</taxon>
        <taxon>Magnaporthales</taxon>
        <taxon>Magnaporthaceae</taxon>
        <taxon>Gaeumannomyces</taxon>
    </lineage>
</organism>
<dbReference type="HOGENOM" id="CLU_2158566_0_0_1"/>
<reference evidence="3" key="4">
    <citation type="journal article" date="2015" name="G3 (Bethesda)">
        <title>Genome sequences of three phytopathogenic species of the Magnaporthaceae family of fungi.</title>
        <authorList>
            <person name="Okagaki L.H."/>
            <person name="Nunes C.C."/>
            <person name="Sailsbery J."/>
            <person name="Clay B."/>
            <person name="Brown D."/>
            <person name="John T."/>
            <person name="Oh Y."/>
            <person name="Young N."/>
            <person name="Fitzgerald M."/>
            <person name="Haas B.J."/>
            <person name="Zeng Q."/>
            <person name="Young S."/>
            <person name="Adiconis X."/>
            <person name="Fan L."/>
            <person name="Levin J.Z."/>
            <person name="Mitchell T.K."/>
            <person name="Okubara P.A."/>
            <person name="Farman M.L."/>
            <person name="Kohn L.M."/>
            <person name="Birren B."/>
            <person name="Ma L.-J."/>
            <person name="Dean R.A."/>
        </authorList>
    </citation>
    <scope>NUCLEOTIDE SEQUENCE</scope>
    <source>
        <strain evidence="3">R3-111a-1</strain>
    </source>
</reference>
<gene>
    <name evidence="3" type="primary">20349095</name>
    <name evidence="2" type="ORF">GGTG_08637</name>
</gene>
<reference evidence="2" key="3">
    <citation type="submission" date="2010-09" db="EMBL/GenBank/DDBJ databases">
        <title>Annotation of Gaeumannomyces graminis var. tritici R3-111a-1.</title>
        <authorList>
            <consortium name="The Broad Institute Genome Sequencing Platform"/>
            <person name="Ma L.-J."/>
            <person name="Dead R."/>
            <person name="Young S.K."/>
            <person name="Zeng Q."/>
            <person name="Gargeya S."/>
            <person name="Fitzgerald M."/>
            <person name="Haas B."/>
            <person name="Abouelleil A."/>
            <person name="Alvarado L."/>
            <person name="Arachchi H.M."/>
            <person name="Berlin A."/>
            <person name="Brown A."/>
            <person name="Chapman S.B."/>
            <person name="Chen Z."/>
            <person name="Dunbar C."/>
            <person name="Freedman E."/>
            <person name="Gearin G."/>
            <person name="Gellesch M."/>
            <person name="Goldberg J."/>
            <person name="Griggs A."/>
            <person name="Gujja S."/>
            <person name="Heiman D."/>
            <person name="Howarth C."/>
            <person name="Larson L."/>
            <person name="Lui A."/>
            <person name="MacDonald P.J.P."/>
            <person name="Mehta T."/>
            <person name="Montmayeur A."/>
            <person name="Murphy C."/>
            <person name="Neiman D."/>
            <person name="Pearson M."/>
            <person name="Priest M."/>
            <person name="Roberts A."/>
            <person name="Saif S."/>
            <person name="Shea T."/>
            <person name="Shenoy N."/>
            <person name="Sisk P."/>
            <person name="Stolte C."/>
            <person name="Sykes S."/>
            <person name="Yandava C."/>
            <person name="Wortman J."/>
            <person name="Nusbaum C."/>
            <person name="Birren B."/>
        </authorList>
    </citation>
    <scope>NUCLEOTIDE SEQUENCE</scope>
    <source>
        <strain evidence="2">R3-111a-1</strain>
    </source>
</reference>
<evidence type="ECO:0000256" key="1">
    <source>
        <dbReference type="SAM" id="MobiDB-lite"/>
    </source>
</evidence>
<name>J3P551_GAET3</name>
<reference evidence="4" key="1">
    <citation type="submission" date="2010-07" db="EMBL/GenBank/DDBJ databases">
        <title>The genome sequence of Gaeumannomyces graminis var. tritici strain R3-111a-1.</title>
        <authorList>
            <consortium name="The Broad Institute Genome Sequencing Platform"/>
            <person name="Ma L.-J."/>
            <person name="Dead R."/>
            <person name="Young S."/>
            <person name="Zeng Q."/>
            <person name="Koehrsen M."/>
            <person name="Alvarado L."/>
            <person name="Berlin A."/>
            <person name="Chapman S.B."/>
            <person name="Chen Z."/>
            <person name="Freedman E."/>
            <person name="Gellesch M."/>
            <person name="Goldberg J."/>
            <person name="Griggs A."/>
            <person name="Gujja S."/>
            <person name="Heilman E.R."/>
            <person name="Heiman D."/>
            <person name="Hepburn T."/>
            <person name="Howarth C."/>
            <person name="Jen D."/>
            <person name="Larson L."/>
            <person name="Mehta T."/>
            <person name="Neiman D."/>
            <person name="Pearson M."/>
            <person name="Roberts A."/>
            <person name="Saif S."/>
            <person name="Shea T."/>
            <person name="Shenoy N."/>
            <person name="Sisk P."/>
            <person name="Stolte C."/>
            <person name="Sykes S."/>
            <person name="Walk T."/>
            <person name="White J."/>
            <person name="Yandava C."/>
            <person name="Haas B."/>
            <person name="Nusbaum C."/>
            <person name="Birren B."/>
        </authorList>
    </citation>
    <scope>NUCLEOTIDE SEQUENCE [LARGE SCALE GENOMIC DNA]</scope>
    <source>
        <strain evidence="4">R3-111a-1</strain>
    </source>
</reference>
<dbReference type="GeneID" id="20349095"/>
<reference evidence="3" key="5">
    <citation type="submission" date="2018-04" db="UniProtKB">
        <authorList>
            <consortium name="EnsemblFungi"/>
        </authorList>
    </citation>
    <scope>IDENTIFICATION</scope>
    <source>
        <strain evidence="3">R3-111a-1</strain>
    </source>
</reference>
<evidence type="ECO:0000313" key="3">
    <source>
        <dbReference type="EnsemblFungi" id="EJT74799"/>
    </source>
</evidence>
<dbReference type="EnsemblFungi" id="EJT74799">
    <property type="protein sequence ID" value="EJT74799"/>
    <property type="gene ID" value="GGTG_08637"/>
</dbReference>
<dbReference type="Proteomes" id="UP000006039">
    <property type="component" value="Unassembled WGS sequence"/>
</dbReference>
<reference evidence="2" key="2">
    <citation type="submission" date="2010-07" db="EMBL/GenBank/DDBJ databases">
        <authorList>
            <consortium name="The Broad Institute Genome Sequencing Platform"/>
            <consortium name="Broad Institute Genome Sequencing Center for Infectious Disease"/>
            <person name="Ma L.-J."/>
            <person name="Dead R."/>
            <person name="Young S."/>
            <person name="Zeng Q."/>
            <person name="Koehrsen M."/>
            <person name="Alvarado L."/>
            <person name="Berlin A."/>
            <person name="Chapman S.B."/>
            <person name="Chen Z."/>
            <person name="Freedman E."/>
            <person name="Gellesch M."/>
            <person name="Goldberg J."/>
            <person name="Griggs A."/>
            <person name="Gujja S."/>
            <person name="Heilman E.R."/>
            <person name="Heiman D."/>
            <person name="Hepburn T."/>
            <person name="Howarth C."/>
            <person name="Jen D."/>
            <person name="Larson L."/>
            <person name="Mehta T."/>
            <person name="Neiman D."/>
            <person name="Pearson M."/>
            <person name="Roberts A."/>
            <person name="Saif S."/>
            <person name="Shea T."/>
            <person name="Shenoy N."/>
            <person name="Sisk P."/>
            <person name="Stolte C."/>
            <person name="Sykes S."/>
            <person name="Walk T."/>
            <person name="White J."/>
            <person name="Yandava C."/>
            <person name="Haas B."/>
            <person name="Nusbaum C."/>
            <person name="Birren B."/>
        </authorList>
    </citation>
    <scope>NUCLEOTIDE SEQUENCE</scope>
    <source>
        <strain evidence="2">R3-111a-1</strain>
    </source>
</reference>